<dbReference type="eggNOG" id="KOG2793">
    <property type="taxonomic scope" value="Eukaryota"/>
</dbReference>
<dbReference type="GO" id="GO:0032259">
    <property type="term" value="P:methylation"/>
    <property type="evidence" value="ECO:0007669"/>
    <property type="project" value="UniProtKB-KW"/>
</dbReference>
<reference evidence="4" key="1">
    <citation type="journal article" date="2012" name="G3 (Bethesda)">
        <title>Pichia sorbitophila, an interspecies yeast hybrid reveals early steps of genome resolution following polyploidization.</title>
        <authorList>
            <person name="Leh Louis V."/>
            <person name="Despons L."/>
            <person name="Friedrich A."/>
            <person name="Martin T."/>
            <person name="Durrens P."/>
            <person name="Casaregola S."/>
            <person name="Neuveglise C."/>
            <person name="Fairhead C."/>
            <person name="Marck C."/>
            <person name="Cruz J.A."/>
            <person name="Straub M.L."/>
            <person name="Kugler V."/>
            <person name="Sacerdot C."/>
            <person name="Uzunov Z."/>
            <person name="Thierry A."/>
            <person name="Weiss S."/>
            <person name="Bleykasten C."/>
            <person name="De Montigny J."/>
            <person name="Jacques N."/>
            <person name="Jung P."/>
            <person name="Lemaire M."/>
            <person name="Mallet S."/>
            <person name="Morel G."/>
            <person name="Richard G.F."/>
            <person name="Sarkar A."/>
            <person name="Savel G."/>
            <person name="Schacherer J."/>
            <person name="Seret M.L."/>
            <person name="Talla E."/>
            <person name="Samson G."/>
            <person name="Jubin C."/>
            <person name="Poulain J."/>
            <person name="Vacherie B."/>
            <person name="Barbe V."/>
            <person name="Pelletier E."/>
            <person name="Sherman D.J."/>
            <person name="Westhof E."/>
            <person name="Weissenbach J."/>
            <person name="Baret P.V."/>
            <person name="Wincker P."/>
            <person name="Gaillardin C."/>
            <person name="Dujon B."/>
            <person name="Souciet J.L."/>
        </authorList>
    </citation>
    <scope>NUCLEOTIDE SEQUENCE [LARGE SCALE GENOMIC DNA]</scope>
    <source>
        <strain evidence="4">CBS 270.75 / DBVPG 7215 / KCTC 17166 / NRRL Y-17582</strain>
    </source>
</reference>
<dbReference type="OrthoDB" id="407325at2759"/>
<proteinExistence type="inferred from homology"/>
<evidence type="ECO:0000313" key="4">
    <source>
        <dbReference type="Proteomes" id="UP000006790"/>
    </source>
</evidence>
<comment type="subcellular location">
    <subcellularLocation>
        <location evidence="2">Cytoplasm</location>
    </subcellularLocation>
</comment>
<dbReference type="OMA" id="RRADMRF"/>
<dbReference type="Gene3D" id="3.40.50.150">
    <property type="entry name" value="Vaccinia Virus protein VP39"/>
    <property type="match status" value="1"/>
</dbReference>
<keyword evidence="1 2" id="KW-0808">Transferase</keyword>
<dbReference type="InterPro" id="IPR019410">
    <property type="entry name" value="Methyltransf_16"/>
</dbReference>
<dbReference type="FunCoup" id="G8JRP9">
    <property type="interactions" value="388"/>
</dbReference>
<dbReference type="GeneID" id="11468913"/>
<dbReference type="PANTHER" id="PTHR14614">
    <property type="entry name" value="HEPATOCELLULAR CARCINOMA-ASSOCIATED ANTIGEN"/>
    <property type="match status" value="1"/>
</dbReference>
<feature type="binding site" evidence="2">
    <location>
        <begin position="89"/>
        <end position="91"/>
    </location>
    <ligand>
        <name>S-adenosyl-L-methionine</name>
        <dbReference type="ChEBI" id="CHEBI:59789"/>
    </ligand>
</feature>
<dbReference type="RefSeq" id="XP_003645635.1">
    <property type="nucleotide sequence ID" value="XM_003645587.1"/>
</dbReference>
<dbReference type="InterPro" id="IPR029063">
    <property type="entry name" value="SAM-dependent_MTases_sf"/>
</dbReference>
<dbReference type="GO" id="GO:0005829">
    <property type="term" value="C:cytosol"/>
    <property type="evidence" value="ECO:0007669"/>
    <property type="project" value="TreeGrafter"/>
</dbReference>
<evidence type="ECO:0000256" key="2">
    <source>
        <dbReference type="HAMAP-Rule" id="MF_03198"/>
    </source>
</evidence>
<feature type="binding site" evidence="2">
    <location>
        <position position="117"/>
    </location>
    <ligand>
        <name>S-adenosyl-L-methionine</name>
        <dbReference type="ChEBI" id="CHEBI:59789"/>
    </ligand>
</feature>
<comment type="similarity">
    <text evidence="2">Belongs to the class I-like SAM-binding methyltransferase superfamily. METTL21 family. EFM6 subfamily.</text>
</comment>
<dbReference type="AlphaFoldDB" id="G8JRP9"/>
<dbReference type="Proteomes" id="UP000006790">
    <property type="component" value="Chromosome 3"/>
</dbReference>
<dbReference type="InterPro" id="IPR033684">
    <property type="entry name" value="EFM6"/>
</dbReference>
<keyword evidence="2" id="KW-0489">Methyltransferase</keyword>
<dbReference type="GO" id="GO:0016279">
    <property type="term" value="F:protein-lysine N-methyltransferase activity"/>
    <property type="evidence" value="ECO:0007669"/>
    <property type="project" value="UniProtKB-UniRule"/>
</dbReference>
<feature type="binding site" evidence="2">
    <location>
        <position position="52"/>
    </location>
    <ligand>
        <name>S-adenosyl-L-methionine</name>
        <dbReference type="ChEBI" id="CHEBI:59789"/>
    </ligand>
</feature>
<keyword evidence="4" id="KW-1185">Reference proteome</keyword>
<dbReference type="HOGENOM" id="CLU_055721_2_1_1"/>
<evidence type="ECO:0000313" key="3">
    <source>
        <dbReference type="EMBL" id="AET38818.1"/>
    </source>
</evidence>
<dbReference type="SUPFAM" id="SSF53335">
    <property type="entry name" value="S-adenosyl-L-methionine-dependent methyltransferases"/>
    <property type="match status" value="1"/>
</dbReference>
<dbReference type="HAMAP" id="MF_03198">
    <property type="entry name" value="Methyltr_EFM6"/>
    <property type="match status" value="1"/>
</dbReference>
<sequence>MTDVFASVFEELVPTPPIEHLGASDLSFQGRLDPPLKIYEDGGESGCGGKVWIAGELLCDFLLEKSKDGQLLSKFVKNGKQFNKVLELGSGTGLVGLCIGMHNIMHEVNDMDVYITDIDTLCPLMARNVRMNNLEGRVHPRELFWGDELPAEFRNKDSPVDLILAADCVYLEKAFPLLEMKLLELTANQEVQPVVLMSYRKRRKADKKFFLKIKKHFVITELTDFKRYDEYIKQRTHIFQLVRRSSIKQQQARA</sequence>
<evidence type="ECO:0000256" key="1">
    <source>
        <dbReference type="ARBA" id="ARBA00022679"/>
    </source>
</evidence>
<dbReference type="InParanoid" id="G8JRP9"/>
<keyword evidence="2" id="KW-0949">S-adenosyl-L-methionine</keyword>
<feature type="binding site" evidence="2">
    <location>
        <position position="145"/>
    </location>
    <ligand>
        <name>S-adenosyl-L-methionine</name>
        <dbReference type="ChEBI" id="CHEBI:59789"/>
    </ligand>
</feature>
<feature type="binding site" evidence="2">
    <location>
        <position position="166"/>
    </location>
    <ligand>
        <name>S-adenosyl-L-methionine</name>
        <dbReference type="ChEBI" id="CHEBI:59789"/>
    </ligand>
</feature>
<dbReference type="STRING" id="931890.G8JRP9"/>
<comment type="function">
    <text evidence="2">S-adenosyl-L-methionine-dependent protein-lysine N-methyltransferase that methylates elongation factor 1-alpha.</text>
</comment>
<protein>
    <recommendedName>
        <fullName evidence="2">Protein-lysine N-methyltransferase EFM6</fullName>
        <ecNumber evidence="2">2.1.1.-</ecNumber>
    </recommendedName>
    <alternativeName>
        <fullName evidence="2">Elongation factor methyltransferase 6</fullName>
    </alternativeName>
</protein>
<accession>G8JRP9</accession>
<gene>
    <name evidence="2" type="primary">EFM6</name>
    <name evidence="3" type="ordered locus">Ecym_3328</name>
</gene>
<organism evidence="3 4">
    <name type="scientific">Eremothecium cymbalariae (strain CBS 270.75 / DBVPG 7215 / KCTC 17166 / NRRL Y-17582)</name>
    <name type="common">Yeast</name>
    <dbReference type="NCBI Taxonomy" id="931890"/>
    <lineage>
        <taxon>Eukaryota</taxon>
        <taxon>Fungi</taxon>
        <taxon>Dikarya</taxon>
        <taxon>Ascomycota</taxon>
        <taxon>Saccharomycotina</taxon>
        <taxon>Saccharomycetes</taxon>
        <taxon>Saccharomycetales</taxon>
        <taxon>Saccharomycetaceae</taxon>
        <taxon>Eremothecium</taxon>
    </lineage>
</organism>
<dbReference type="PANTHER" id="PTHR14614:SF152">
    <property type="entry name" value="PROTEIN-LYSINE N-METHYLTRANSFERASE EFM6"/>
    <property type="match status" value="1"/>
</dbReference>
<keyword evidence="2" id="KW-0963">Cytoplasm</keyword>
<dbReference type="EC" id="2.1.1.-" evidence="2"/>
<dbReference type="EMBL" id="CP002499">
    <property type="protein sequence ID" value="AET38818.1"/>
    <property type="molecule type" value="Genomic_DNA"/>
</dbReference>
<dbReference type="KEGG" id="erc:Ecym_3328"/>
<name>G8JRP9_ERECY</name>
<dbReference type="Pfam" id="PF10294">
    <property type="entry name" value="Methyltransf_16"/>
    <property type="match status" value="1"/>
</dbReference>